<comment type="function">
    <text evidence="4">A translational regulator that binds mRNA to regulate translation initiation and/or mRNA stability. Usually binds in the 5'-UTR at or near the Shine-Dalgarno sequence preventing ribosome-binding, thus repressing translation. Its main target seems to be the major flagellin gene, while its function is anatagonized by FliW.</text>
</comment>
<keyword evidence="2 4" id="KW-0810">Translation regulation</keyword>
<dbReference type="GO" id="GO:0044781">
    <property type="term" value="P:bacterial-type flagellum organization"/>
    <property type="evidence" value="ECO:0007669"/>
    <property type="project" value="UniProtKB-KW"/>
</dbReference>
<keyword evidence="1 4" id="KW-0963">Cytoplasm</keyword>
<dbReference type="HAMAP" id="MF_00167">
    <property type="entry name" value="CsrA"/>
    <property type="match status" value="1"/>
</dbReference>
<dbReference type="Pfam" id="PF02599">
    <property type="entry name" value="CsrA"/>
    <property type="match status" value="1"/>
</dbReference>
<evidence type="ECO:0000256" key="2">
    <source>
        <dbReference type="ARBA" id="ARBA00022845"/>
    </source>
</evidence>
<dbReference type="RefSeq" id="WP_146401825.1">
    <property type="nucleotide sequence ID" value="NZ_SJPQ01000003.1"/>
</dbReference>
<name>A0A5C5ZJL1_9BACT</name>
<dbReference type="SUPFAM" id="SSF117130">
    <property type="entry name" value="CsrA-like"/>
    <property type="match status" value="1"/>
</dbReference>
<dbReference type="GO" id="GO:0006109">
    <property type="term" value="P:regulation of carbohydrate metabolic process"/>
    <property type="evidence" value="ECO:0007669"/>
    <property type="project" value="InterPro"/>
</dbReference>
<organism evidence="5 6">
    <name type="scientific">Pseudobythopirellula maris</name>
    <dbReference type="NCBI Taxonomy" id="2527991"/>
    <lineage>
        <taxon>Bacteria</taxon>
        <taxon>Pseudomonadati</taxon>
        <taxon>Planctomycetota</taxon>
        <taxon>Planctomycetia</taxon>
        <taxon>Pirellulales</taxon>
        <taxon>Lacipirellulaceae</taxon>
        <taxon>Pseudobythopirellula</taxon>
    </lineage>
</organism>
<dbReference type="EMBL" id="SJPQ01000003">
    <property type="protein sequence ID" value="TWT87572.1"/>
    <property type="molecule type" value="Genomic_DNA"/>
</dbReference>
<dbReference type="Gene3D" id="2.60.40.4380">
    <property type="entry name" value="Translational regulator CsrA"/>
    <property type="match status" value="1"/>
</dbReference>
<dbReference type="Proteomes" id="UP000315440">
    <property type="component" value="Unassembled WGS sequence"/>
</dbReference>
<keyword evidence="6" id="KW-1185">Reference proteome</keyword>
<protein>
    <recommendedName>
        <fullName evidence="4">Translational regulator CsrA</fullName>
    </recommendedName>
</protein>
<dbReference type="PANTHER" id="PTHR34984:SF1">
    <property type="entry name" value="CARBON STORAGE REGULATOR"/>
    <property type="match status" value="1"/>
</dbReference>
<comment type="similarity">
    <text evidence="4">Belongs to the CsrA/RsmA family.</text>
</comment>
<dbReference type="AlphaFoldDB" id="A0A5C5ZJL1"/>
<dbReference type="PANTHER" id="PTHR34984">
    <property type="entry name" value="CARBON STORAGE REGULATOR"/>
    <property type="match status" value="1"/>
</dbReference>
<evidence type="ECO:0000256" key="4">
    <source>
        <dbReference type="HAMAP-Rule" id="MF_00167"/>
    </source>
</evidence>
<gene>
    <name evidence="4" type="primary">csrA</name>
    <name evidence="5" type="ORF">Mal64_31140</name>
</gene>
<evidence type="ECO:0000256" key="3">
    <source>
        <dbReference type="ARBA" id="ARBA00022884"/>
    </source>
</evidence>
<dbReference type="OrthoDB" id="289081at2"/>
<dbReference type="GO" id="GO:0005829">
    <property type="term" value="C:cytosol"/>
    <property type="evidence" value="ECO:0007669"/>
    <property type="project" value="TreeGrafter"/>
</dbReference>
<dbReference type="GO" id="GO:0048027">
    <property type="term" value="F:mRNA 5'-UTR binding"/>
    <property type="evidence" value="ECO:0007669"/>
    <property type="project" value="UniProtKB-UniRule"/>
</dbReference>
<dbReference type="InterPro" id="IPR003751">
    <property type="entry name" value="CsrA"/>
</dbReference>
<comment type="subcellular location">
    <subcellularLocation>
        <location evidence="4">Cytoplasm</location>
    </subcellularLocation>
</comment>
<keyword evidence="4" id="KW-1005">Bacterial flagellum biogenesis</keyword>
<dbReference type="GO" id="GO:0045947">
    <property type="term" value="P:negative regulation of translational initiation"/>
    <property type="evidence" value="ECO:0007669"/>
    <property type="project" value="UniProtKB-UniRule"/>
</dbReference>
<sequence length="124" mass="13386">MLVLTRKQQESIQIGEDVTITILRTKGKTVRLGIEAPRGVSVLRGELVAGRDNDDTQAGAGKEPQALSIELEETEGDHDAAETAESEVQFSRVSRSRVATILPEVLGESGPLRSMLDRRSAMAS</sequence>
<keyword evidence="4" id="KW-0678">Repressor</keyword>
<accession>A0A5C5ZJL1</accession>
<keyword evidence="3 4" id="KW-0694">RNA-binding</keyword>
<comment type="caution">
    <text evidence="5">The sequence shown here is derived from an EMBL/GenBank/DDBJ whole genome shotgun (WGS) entry which is preliminary data.</text>
</comment>
<dbReference type="GO" id="GO:1902208">
    <property type="term" value="P:regulation of bacterial-type flagellum assembly"/>
    <property type="evidence" value="ECO:0007669"/>
    <property type="project" value="UniProtKB-UniRule"/>
</dbReference>
<comment type="subunit">
    <text evidence="4">Homodimer; the beta-strands of each monomer intercalate to form a hydrophobic core, while the alpha-helices form wings that extend away from the core.</text>
</comment>
<evidence type="ECO:0000313" key="6">
    <source>
        <dbReference type="Proteomes" id="UP000315440"/>
    </source>
</evidence>
<evidence type="ECO:0000256" key="1">
    <source>
        <dbReference type="ARBA" id="ARBA00022490"/>
    </source>
</evidence>
<reference evidence="5 6" key="1">
    <citation type="submission" date="2019-02" db="EMBL/GenBank/DDBJ databases">
        <title>Deep-cultivation of Planctomycetes and their phenomic and genomic characterization uncovers novel biology.</title>
        <authorList>
            <person name="Wiegand S."/>
            <person name="Jogler M."/>
            <person name="Boedeker C."/>
            <person name="Pinto D."/>
            <person name="Vollmers J."/>
            <person name="Rivas-Marin E."/>
            <person name="Kohn T."/>
            <person name="Peeters S.H."/>
            <person name="Heuer A."/>
            <person name="Rast P."/>
            <person name="Oberbeckmann S."/>
            <person name="Bunk B."/>
            <person name="Jeske O."/>
            <person name="Meyerdierks A."/>
            <person name="Storesund J.E."/>
            <person name="Kallscheuer N."/>
            <person name="Luecker S."/>
            <person name="Lage O.M."/>
            <person name="Pohl T."/>
            <person name="Merkel B.J."/>
            <person name="Hornburger P."/>
            <person name="Mueller R.-W."/>
            <person name="Bruemmer F."/>
            <person name="Labrenz M."/>
            <person name="Spormann A.M."/>
            <person name="Op Den Camp H."/>
            <person name="Overmann J."/>
            <person name="Amann R."/>
            <person name="Jetten M.S.M."/>
            <person name="Mascher T."/>
            <person name="Medema M.H."/>
            <person name="Devos D.P."/>
            <person name="Kaster A.-K."/>
            <person name="Ovreas L."/>
            <person name="Rohde M."/>
            <person name="Galperin M.Y."/>
            <person name="Jogler C."/>
        </authorList>
    </citation>
    <scope>NUCLEOTIDE SEQUENCE [LARGE SCALE GENOMIC DNA]</scope>
    <source>
        <strain evidence="5 6">Mal64</strain>
    </source>
</reference>
<proteinExistence type="inferred from homology"/>
<dbReference type="InterPro" id="IPR036107">
    <property type="entry name" value="CsrA_sf"/>
</dbReference>
<evidence type="ECO:0000313" key="5">
    <source>
        <dbReference type="EMBL" id="TWT87572.1"/>
    </source>
</evidence>
<dbReference type="GO" id="GO:0006402">
    <property type="term" value="P:mRNA catabolic process"/>
    <property type="evidence" value="ECO:0007669"/>
    <property type="project" value="InterPro"/>
</dbReference>